<dbReference type="KEGG" id="mpt:Mpe_A0914"/>
<evidence type="ECO:0000256" key="2">
    <source>
        <dbReference type="ARBA" id="ARBA00012438"/>
    </source>
</evidence>
<proteinExistence type="predicted"/>
<dbReference type="eggNOG" id="COG4191">
    <property type="taxonomic scope" value="Bacteria"/>
</dbReference>
<dbReference type="InterPro" id="IPR005467">
    <property type="entry name" value="His_kinase_dom"/>
</dbReference>
<feature type="domain" description="Histidine kinase" evidence="4">
    <location>
        <begin position="132"/>
        <end position="342"/>
    </location>
</feature>
<dbReference type="SUPFAM" id="SSF55874">
    <property type="entry name" value="ATPase domain of HSP90 chaperone/DNA topoisomerase II/histidine kinase"/>
    <property type="match status" value="1"/>
</dbReference>
<comment type="catalytic activity">
    <reaction evidence="1">
        <text>ATP + protein L-histidine = ADP + protein N-phospho-L-histidine.</text>
        <dbReference type="EC" id="2.7.13.3"/>
    </reaction>
</comment>
<dbReference type="InterPro" id="IPR003594">
    <property type="entry name" value="HATPase_dom"/>
</dbReference>
<evidence type="ECO:0000256" key="3">
    <source>
        <dbReference type="ARBA" id="ARBA00022553"/>
    </source>
</evidence>
<sequence length="343" mass="37490">MRAQRHTYDLAEVFEQIFSAAPWPMLMLGEDAAVLGASDEYGHGEADSDLPLRARAPHYLASLRGGPPWSAAQEADSVRTLPSGAQVHERLFLRRTPWGASLVIVDQTDLRQLQTSDLQTARLAALGFMVAGVCHEITNPLTSLHSIVQILRSEKQPSPALLDKGFDNIAVNVKRILDISRRLVKFSRVGDEPRYGFAVDEAIEEALYVLRQDDLLRDVELQYLRRDAGLKVFGNTGQIREIFLNLFVNAAQAMAGRGTLRIETREAGPMVEVLVGDTGPGVPAEAVGRIFEPFFTTKSSMHGTGLGLAISTEIAHEHGGSLSLRHTGSEGATFCVALPRERA</sequence>
<keyword evidence="3" id="KW-0597">Phosphoprotein</keyword>
<evidence type="ECO:0000259" key="4">
    <source>
        <dbReference type="PROSITE" id="PS50109"/>
    </source>
</evidence>
<dbReference type="InterPro" id="IPR003661">
    <property type="entry name" value="HisK_dim/P_dom"/>
</dbReference>
<dbReference type="AlphaFoldDB" id="A2SE87"/>
<dbReference type="HOGENOM" id="CLU_808472_0_0_4"/>
<dbReference type="SUPFAM" id="SSF47384">
    <property type="entry name" value="Homodimeric domain of signal transducing histidine kinase"/>
    <property type="match status" value="1"/>
</dbReference>
<reference evidence="5 6" key="1">
    <citation type="journal article" date="2007" name="J. Bacteriol.">
        <title>Whole-genome analysis of the methyl tert-butyl ether-degrading beta-proteobacterium Methylibium petroleiphilum PM1.</title>
        <authorList>
            <person name="Kane S.R."/>
            <person name="Chakicherla A.Y."/>
            <person name="Chain P.S.G."/>
            <person name="Schmidt R."/>
            <person name="Shin M.W."/>
            <person name="Legler T.C."/>
            <person name="Scow K.M."/>
            <person name="Larimer F.W."/>
            <person name="Lucas S.M."/>
            <person name="Richardson P.M."/>
            <person name="Hristova K.R."/>
        </authorList>
    </citation>
    <scope>NUCLEOTIDE SEQUENCE [LARGE SCALE GENOMIC DNA]</scope>
    <source>
        <strain evidence="6">ATCC BAA-1232 / LMG 22953 / PM1</strain>
    </source>
</reference>
<dbReference type="EC" id="2.7.13.3" evidence="2"/>
<dbReference type="Pfam" id="PF02518">
    <property type="entry name" value="HATPase_c"/>
    <property type="match status" value="1"/>
</dbReference>
<dbReference type="InterPro" id="IPR004358">
    <property type="entry name" value="Sig_transdc_His_kin-like_C"/>
</dbReference>
<keyword evidence="5" id="KW-0418">Kinase</keyword>
<dbReference type="CDD" id="cd00082">
    <property type="entry name" value="HisKA"/>
    <property type="match status" value="1"/>
</dbReference>
<dbReference type="Proteomes" id="UP000000366">
    <property type="component" value="Chromosome"/>
</dbReference>
<name>A2SE87_METPP</name>
<gene>
    <name evidence="5" type="ordered locus">Mpe_A0914</name>
</gene>
<dbReference type="PRINTS" id="PR00344">
    <property type="entry name" value="BCTRLSENSOR"/>
</dbReference>
<keyword evidence="5" id="KW-0808">Transferase</keyword>
<dbReference type="InterPro" id="IPR036097">
    <property type="entry name" value="HisK_dim/P_sf"/>
</dbReference>
<evidence type="ECO:0000256" key="1">
    <source>
        <dbReference type="ARBA" id="ARBA00000085"/>
    </source>
</evidence>
<accession>A2SE87</accession>
<dbReference type="PANTHER" id="PTHR43065:SF42">
    <property type="entry name" value="TWO-COMPONENT SENSOR PPRA"/>
    <property type="match status" value="1"/>
</dbReference>
<dbReference type="InterPro" id="IPR036890">
    <property type="entry name" value="HATPase_C_sf"/>
</dbReference>
<dbReference type="SMART" id="SM00387">
    <property type="entry name" value="HATPase_c"/>
    <property type="match status" value="1"/>
</dbReference>
<evidence type="ECO:0000313" key="6">
    <source>
        <dbReference type="Proteomes" id="UP000000366"/>
    </source>
</evidence>
<dbReference type="PANTHER" id="PTHR43065">
    <property type="entry name" value="SENSOR HISTIDINE KINASE"/>
    <property type="match status" value="1"/>
</dbReference>
<dbReference type="PROSITE" id="PS50109">
    <property type="entry name" value="HIS_KIN"/>
    <property type="match status" value="1"/>
</dbReference>
<dbReference type="Gene3D" id="3.30.565.10">
    <property type="entry name" value="Histidine kinase-like ATPase, C-terminal domain"/>
    <property type="match status" value="1"/>
</dbReference>
<dbReference type="Pfam" id="PF00512">
    <property type="entry name" value="HisKA"/>
    <property type="match status" value="1"/>
</dbReference>
<evidence type="ECO:0000313" key="5">
    <source>
        <dbReference type="EMBL" id="ABM93876.1"/>
    </source>
</evidence>
<dbReference type="EMBL" id="CP000555">
    <property type="protein sequence ID" value="ABM93876.1"/>
    <property type="molecule type" value="Genomic_DNA"/>
</dbReference>
<dbReference type="Gene3D" id="1.10.287.130">
    <property type="match status" value="1"/>
</dbReference>
<organism evidence="5 6">
    <name type="scientific">Methylibium petroleiphilum (strain ATCC BAA-1232 / LMG 22953 / PM1)</name>
    <dbReference type="NCBI Taxonomy" id="420662"/>
    <lineage>
        <taxon>Bacteria</taxon>
        <taxon>Pseudomonadati</taxon>
        <taxon>Pseudomonadota</taxon>
        <taxon>Betaproteobacteria</taxon>
        <taxon>Burkholderiales</taxon>
        <taxon>Sphaerotilaceae</taxon>
        <taxon>Methylibium</taxon>
    </lineage>
</organism>
<protein>
    <recommendedName>
        <fullName evidence="2">histidine kinase</fullName>
        <ecNumber evidence="2">2.7.13.3</ecNumber>
    </recommendedName>
</protein>
<dbReference type="SMART" id="SM00388">
    <property type="entry name" value="HisKA"/>
    <property type="match status" value="1"/>
</dbReference>
<keyword evidence="6" id="KW-1185">Reference proteome</keyword>
<dbReference type="STRING" id="420662.Mpe_A0914"/>
<dbReference type="GO" id="GO:0000155">
    <property type="term" value="F:phosphorelay sensor kinase activity"/>
    <property type="evidence" value="ECO:0007669"/>
    <property type="project" value="InterPro"/>
</dbReference>